<organism evidence="1 2">
    <name type="scientific">Chaenocephalus aceratus</name>
    <name type="common">Blackfin icefish</name>
    <name type="synonym">Chaenichthys aceratus</name>
    <dbReference type="NCBI Taxonomy" id="36190"/>
    <lineage>
        <taxon>Eukaryota</taxon>
        <taxon>Metazoa</taxon>
        <taxon>Chordata</taxon>
        <taxon>Craniata</taxon>
        <taxon>Vertebrata</taxon>
        <taxon>Euteleostomi</taxon>
        <taxon>Actinopterygii</taxon>
        <taxon>Neopterygii</taxon>
        <taxon>Teleostei</taxon>
        <taxon>Neoteleostei</taxon>
        <taxon>Acanthomorphata</taxon>
        <taxon>Eupercaria</taxon>
        <taxon>Perciformes</taxon>
        <taxon>Notothenioidei</taxon>
        <taxon>Channichthyidae</taxon>
        <taxon>Chaenocephalus</taxon>
    </lineage>
</organism>
<protein>
    <submittedName>
        <fullName evidence="1">Uncharacterized protein</fullName>
    </submittedName>
</protein>
<evidence type="ECO:0000313" key="1">
    <source>
        <dbReference type="EMBL" id="KAI4829821.1"/>
    </source>
</evidence>
<keyword evidence="2" id="KW-1185">Reference proteome</keyword>
<name>A0ACB9XTA1_CHAAC</name>
<dbReference type="EMBL" id="CM043787">
    <property type="protein sequence ID" value="KAI4829821.1"/>
    <property type="molecule type" value="Genomic_DNA"/>
</dbReference>
<feature type="non-terminal residue" evidence="1">
    <location>
        <position position="1"/>
    </location>
</feature>
<sequence length="75" mass="7944">SYYTPNVLLVPVGITWCNPQQDDITFLYVSPTPPNFPLFAPTRNPTFRASREGGASLDIGASCGDPASGVTSPTV</sequence>
<reference evidence="1" key="1">
    <citation type="submission" date="2022-05" db="EMBL/GenBank/DDBJ databases">
        <title>Chromosome-level genome of Chaenocephalus aceratus.</title>
        <authorList>
            <person name="Park H."/>
        </authorList>
    </citation>
    <scope>NUCLEOTIDE SEQUENCE</scope>
    <source>
        <strain evidence="1">KU_202001</strain>
    </source>
</reference>
<gene>
    <name evidence="1" type="ORF">KUCAC02_001486</name>
</gene>
<dbReference type="Proteomes" id="UP001057452">
    <property type="component" value="Chromosome 3"/>
</dbReference>
<comment type="caution">
    <text evidence="1">The sequence shown here is derived from an EMBL/GenBank/DDBJ whole genome shotgun (WGS) entry which is preliminary data.</text>
</comment>
<accession>A0ACB9XTA1</accession>
<proteinExistence type="predicted"/>
<evidence type="ECO:0000313" key="2">
    <source>
        <dbReference type="Proteomes" id="UP001057452"/>
    </source>
</evidence>